<accession>A0A2V4M0Q2</accession>
<dbReference type="AlphaFoldDB" id="A0A2V4M0Q2"/>
<organism evidence="2 3">
    <name type="scientific">Aquipseudomonas alcaligenes</name>
    <name type="common">Pseudomonas alcaligenes</name>
    <dbReference type="NCBI Taxonomy" id="43263"/>
    <lineage>
        <taxon>Bacteria</taxon>
        <taxon>Pseudomonadati</taxon>
        <taxon>Pseudomonadota</taxon>
        <taxon>Gammaproteobacteria</taxon>
        <taxon>Pseudomonadales</taxon>
        <taxon>Pseudomonadaceae</taxon>
        <taxon>Aquipseudomonas</taxon>
    </lineage>
</organism>
<dbReference type="Gene3D" id="1.10.1200.10">
    <property type="entry name" value="ACP-like"/>
    <property type="match status" value="1"/>
</dbReference>
<reference evidence="2 3" key="1">
    <citation type="submission" date="2018-06" db="EMBL/GenBank/DDBJ databases">
        <title>Pseudomonas diversity within urban Lake Michigan freshwaters.</title>
        <authorList>
            <person name="Batrich M."/>
            <person name="Hatzopoulos T."/>
            <person name="Putonti C."/>
        </authorList>
    </citation>
    <scope>NUCLEOTIDE SEQUENCE [LARGE SCALE GENOMIC DNA]</scope>
    <source>
        <strain evidence="2 3">MB-090714</strain>
    </source>
</reference>
<evidence type="ECO:0000313" key="2">
    <source>
        <dbReference type="EMBL" id="PYC23666.1"/>
    </source>
</evidence>
<dbReference type="Proteomes" id="UP000248146">
    <property type="component" value="Unassembled WGS sequence"/>
</dbReference>
<comment type="caution">
    <text evidence="2">The sequence shown here is derived from an EMBL/GenBank/DDBJ whole genome shotgun (WGS) entry which is preliminary data.</text>
</comment>
<gene>
    <name evidence="2" type="ORF">DMO17_13585</name>
</gene>
<name>A0A2V4M0Q2_AQUAC</name>
<evidence type="ECO:0000313" key="3">
    <source>
        <dbReference type="Proteomes" id="UP000248146"/>
    </source>
</evidence>
<proteinExistence type="predicted"/>
<evidence type="ECO:0000259" key="1">
    <source>
        <dbReference type="PROSITE" id="PS50075"/>
    </source>
</evidence>
<dbReference type="SUPFAM" id="SSF47336">
    <property type="entry name" value="ACP-like"/>
    <property type="match status" value="1"/>
</dbReference>
<dbReference type="NCBIfam" id="NF006617">
    <property type="entry name" value="PRK09184.1"/>
    <property type="match status" value="1"/>
</dbReference>
<feature type="domain" description="Carrier" evidence="1">
    <location>
        <begin position="16"/>
        <end position="98"/>
    </location>
</feature>
<dbReference type="PROSITE" id="PS50075">
    <property type="entry name" value="CARRIER"/>
    <property type="match status" value="1"/>
</dbReference>
<dbReference type="InterPro" id="IPR036736">
    <property type="entry name" value="ACP-like_sf"/>
</dbReference>
<dbReference type="EMBL" id="QJRX01000006">
    <property type="protein sequence ID" value="PYC23666.1"/>
    <property type="molecule type" value="Genomic_DNA"/>
</dbReference>
<dbReference type="OrthoDB" id="9803943at2"/>
<dbReference type="InterPro" id="IPR009081">
    <property type="entry name" value="PP-bd_ACP"/>
</dbReference>
<protein>
    <submittedName>
        <fullName evidence="2">Acyl carrier protein</fullName>
    </submittedName>
</protein>
<dbReference type="Pfam" id="PF00550">
    <property type="entry name" value="PP-binding"/>
    <property type="match status" value="1"/>
</dbReference>
<sequence>MTICTNTSSRSSQQMSDLQTEIKHLIIEALGLEDMAAEDIAADLTLFGEGLGLDSVDALELGLAIQKRFGIKIDAEAKDTRQHFANVASLAAFVAAKQAA</sequence>